<name>A0A0R1XC19_9LACO</name>
<dbReference type="EMBL" id="AZFW01000048">
    <property type="protein sequence ID" value="KRM27520.1"/>
    <property type="molecule type" value="Genomic_DNA"/>
</dbReference>
<evidence type="ECO:0000259" key="1">
    <source>
        <dbReference type="PROSITE" id="PS51186"/>
    </source>
</evidence>
<dbReference type="InterPro" id="IPR000182">
    <property type="entry name" value="GNAT_dom"/>
</dbReference>
<dbReference type="GO" id="GO:0016747">
    <property type="term" value="F:acyltransferase activity, transferring groups other than amino-acyl groups"/>
    <property type="evidence" value="ECO:0007669"/>
    <property type="project" value="InterPro"/>
</dbReference>
<dbReference type="InterPro" id="IPR051531">
    <property type="entry name" value="N-acetyltransferase"/>
</dbReference>
<dbReference type="PANTHER" id="PTHR43792">
    <property type="entry name" value="GNAT FAMILY, PUTATIVE (AFU_ORTHOLOGUE AFUA_3G00765)-RELATED-RELATED"/>
    <property type="match status" value="1"/>
</dbReference>
<dbReference type="InterPro" id="IPR016181">
    <property type="entry name" value="Acyl_CoA_acyltransferase"/>
</dbReference>
<evidence type="ECO:0000313" key="2">
    <source>
        <dbReference type="EMBL" id="KRM27520.1"/>
    </source>
</evidence>
<evidence type="ECO:0000313" key="3">
    <source>
        <dbReference type="Proteomes" id="UP000050949"/>
    </source>
</evidence>
<comment type="caution">
    <text evidence="2">The sequence shown here is derived from an EMBL/GenBank/DDBJ whole genome shotgun (WGS) entry which is preliminary data.</text>
</comment>
<gene>
    <name evidence="2" type="ORF">FC91_GL002533</name>
</gene>
<dbReference type="Pfam" id="PF13302">
    <property type="entry name" value="Acetyltransf_3"/>
    <property type="match status" value="1"/>
</dbReference>
<dbReference type="Proteomes" id="UP000050949">
    <property type="component" value="Unassembled WGS sequence"/>
</dbReference>
<sequence>MVTMTRTYFLKTQRIGFAVWQKTDLPLAKQLWGDPRVTHYIHQNGAFNPAEIATRLQTEINQEKTAAMQYWPIFNLTTGQFIGCCGLKPVVNGAELGYHLRPEFWHQGYAAEAAAAAIHYAFNQLKLPQLVAGHHPANLASGIILRNLGFHFIGTEYYAPTGLEHPTYVLVNRRQVNPKATR</sequence>
<organism evidence="2 3">
    <name type="scientific">Schleiferilactobacillus harbinensis DSM 16991</name>
    <dbReference type="NCBI Taxonomy" id="1122147"/>
    <lineage>
        <taxon>Bacteria</taxon>
        <taxon>Bacillati</taxon>
        <taxon>Bacillota</taxon>
        <taxon>Bacilli</taxon>
        <taxon>Lactobacillales</taxon>
        <taxon>Lactobacillaceae</taxon>
        <taxon>Schleiferilactobacillus</taxon>
    </lineage>
</organism>
<feature type="domain" description="N-acetyltransferase" evidence="1">
    <location>
        <begin position="15"/>
        <end position="175"/>
    </location>
</feature>
<protein>
    <recommendedName>
        <fullName evidence="1">N-acetyltransferase domain-containing protein</fullName>
    </recommendedName>
</protein>
<accession>A0A0R1XC19</accession>
<dbReference type="SUPFAM" id="SSF55729">
    <property type="entry name" value="Acyl-CoA N-acyltransferases (Nat)"/>
    <property type="match status" value="1"/>
</dbReference>
<dbReference type="PROSITE" id="PS51186">
    <property type="entry name" value="GNAT"/>
    <property type="match status" value="1"/>
</dbReference>
<dbReference type="Gene3D" id="3.40.630.30">
    <property type="match status" value="1"/>
</dbReference>
<dbReference type="AlphaFoldDB" id="A0A0R1XC19"/>
<proteinExistence type="predicted"/>
<dbReference type="PANTHER" id="PTHR43792:SF1">
    <property type="entry name" value="N-ACETYLTRANSFERASE DOMAIN-CONTAINING PROTEIN"/>
    <property type="match status" value="1"/>
</dbReference>
<reference evidence="2 3" key="1">
    <citation type="journal article" date="2015" name="Genome Announc.">
        <title>Expanding the biotechnology potential of lactobacilli through comparative genomics of 213 strains and associated genera.</title>
        <authorList>
            <person name="Sun Z."/>
            <person name="Harris H.M."/>
            <person name="McCann A."/>
            <person name="Guo C."/>
            <person name="Argimon S."/>
            <person name="Zhang W."/>
            <person name="Yang X."/>
            <person name="Jeffery I.B."/>
            <person name="Cooney J.C."/>
            <person name="Kagawa T.F."/>
            <person name="Liu W."/>
            <person name="Song Y."/>
            <person name="Salvetti E."/>
            <person name="Wrobel A."/>
            <person name="Rasinkangas P."/>
            <person name="Parkhill J."/>
            <person name="Rea M.C."/>
            <person name="O'Sullivan O."/>
            <person name="Ritari J."/>
            <person name="Douillard F.P."/>
            <person name="Paul Ross R."/>
            <person name="Yang R."/>
            <person name="Briner A.E."/>
            <person name="Felis G.E."/>
            <person name="de Vos W.M."/>
            <person name="Barrangou R."/>
            <person name="Klaenhammer T.R."/>
            <person name="Caufield P.W."/>
            <person name="Cui Y."/>
            <person name="Zhang H."/>
            <person name="O'Toole P.W."/>
        </authorList>
    </citation>
    <scope>NUCLEOTIDE SEQUENCE [LARGE SCALE GENOMIC DNA]</scope>
    <source>
        <strain evidence="2 3">DSM 16991</strain>
    </source>
</reference>
<dbReference type="PATRIC" id="fig|1122147.4.peg.2614"/>
<dbReference type="eggNOG" id="COG1670">
    <property type="taxonomic scope" value="Bacteria"/>
</dbReference>